<evidence type="ECO:0000259" key="5">
    <source>
        <dbReference type="PROSITE" id="PS50893"/>
    </source>
</evidence>
<proteinExistence type="inferred from homology"/>
<evidence type="ECO:0000313" key="6">
    <source>
        <dbReference type="EMBL" id="PHK49428.1"/>
    </source>
</evidence>
<dbReference type="OrthoDB" id="9804819at2"/>
<evidence type="ECO:0000256" key="2">
    <source>
        <dbReference type="ARBA" id="ARBA00022448"/>
    </source>
</evidence>
<accession>A0A2C6WF27</accession>
<gene>
    <name evidence="6" type="ORF">BTJ66_08200</name>
</gene>
<dbReference type="SUPFAM" id="SSF52540">
    <property type="entry name" value="P-loop containing nucleoside triphosphate hydrolases"/>
    <property type="match status" value="1"/>
</dbReference>
<dbReference type="Proteomes" id="UP000223828">
    <property type="component" value="Unassembled WGS sequence"/>
</dbReference>
<evidence type="ECO:0000256" key="4">
    <source>
        <dbReference type="ARBA" id="ARBA00022840"/>
    </source>
</evidence>
<dbReference type="SMART" id="SM00382">
    <property type="entry name" value="AAA"/>
    <property type="match status" value="1"/>
</dbReference>
<dbReference type="AlphaFoldDB" id="A0A2C6WF27"/>
<dbReference type="GO" id="GO:0016887">
    <property type="term" value="F:ATP hydrolysis activity"/>
    <property type="evidence" value="ECO:0007669"/>
    <property type="project" value="InterPro"/>
</dbReference>
<dbReference type="Gene3D" id="3.40.50.300">
    <property type="entry name" value="P-loop containing nucleotide triphosphate hydrolases"/>
    <property type="match status" value="1"/>
</dbReference>
<reference evidence="7" key="1">
    <citation type="submission" date="2017-10" db="EMBL/GenBank/DDBJ databases">
        <title>Staphylococcus edaphicus sp. nov., isolated in Antarctica, harbouring mecC gene and genomic islands essential in adaptation to extreme environment.</title>
        <authorList>
            <person name="Pantucek R."/>
            <person name="Sedlacek I."/>
            <person name="Indrakova A."/>
            <person name="Vrbovska V."/>
            <person name="Maslanova I."/>
            <person name="Kovarovic V."/>
            <person name="Svec P."/>
            <person name="Kralova S."/>
            <person name="Kristofova L."/>
            <person name="Keklakova J."/>
            <person name="Petras P."/>
            <person name="Doskar J."/>
        </authorList>
    </citation>
    <scope>NUCLEOTIDE SEQUENCE [LARGE SCALE GENOMIC DNA]</scope>
    <source>
        <strain evidence="7">CCM 5085</strain>
    </source>
</reference>
<dbReference type="PROSITE" id="PS50893">
    <property type="entry name" value="ABC_TRANSPORTER_2"/>
    <property type="match status" value="1"/>
</dbReference>
<dbReference type="EMBL" id="MRZN01000012">
    <property type="protein sequence ID" value="PHK49428.1"/>
    <property type="molecule type" value="Genomic_DNA"/>
</dbReference>
<dbReference type="InterPro" id="IPR003593">
    <property type="entry name" value="AAA+_ATPase"/>
</dbReference>
<comment type="caution">
    <text evidence="6">The sequence shown here is derived from an EMBL/GenBank/DDBJ whole genome shotgun (WGS) entry which is preliminary data.</text>
</comment>
<evidence type="ECO:0000313" key="7">
    <source>
        <dbReference type="Proteomes" id="UP000223828"/>
    </source>
</evidence>
<evidence type="ECO:0000256" key="1">
    <source>
        <dbReference type="ARBA" id="ARBA00005417"/>
    </source>
</evidence>
<keyword evidence="3" id="KW-0547">Nucleotide-binding</keyword>
<keyword evidence="2" id="KW-0813">Transport</keyword>
<dbReference type="InterPro" id="IPR003439">
    <property type="entry name" value="ABC_transporter-like_ATP-bd"/>
</dbReference>
<protein>
    <submittedName>
        <fullName evidence="6">Multidrug ABC transporter ATP-binding protein</fullName>
    </submittedName>
</protein>
<name>A0A2C6WF27_9STAP</name>
<dbReference type="RefSeq" id="WP_099090486.1">
    <property type="nucleotide sequence ID" value="NZ_MRZN01000012.1"/>
</dbReference>
<dbReference type="InterPro" id="IPR027417">
    <property type="entry name" value="P-loop_NTPase"/>
</dbReference>
<comment type="similarity">
    <text evidence="1">Belongs to the ABC transporter superfamily.</text>
</comment>
<feature type="domain" description="ABC transporter" evidence="5">
    <location>
        <begin position="2"/>
        <end position="231"/>
    </location>
</feature>
<dbReference type="PANTHER" id="PTHR43335">
    <property type="entry name" value="ABC TRANSPORTER, ATP-BINDING PROTEIN"/>
    <property type="match status" value="1"/>
</dbReference>
<dbReference type="GO" id="GO:0005524">
    <property type="term" value="F:ATP binding"/>
    <property type="evidence" value="ECO:0007669"/>
    <property type="project" value="UniProtKB-KW"/>
</dbReference>
<dbReference type="PROSITE" id="PS00211">
    <property type="entry name" value="ABC_TRANSPORTER_1"/>
    <property type="match status" value="1"/>
</dbReference>
<evidence type="ECO:0000256" key="3">
    <source>
        <dbReference type="ARBA" id="ARBA00022741"/>
    </source>
</evidence>
<keyword evidence="4 6" id="KW-0067">ATP-binding</keyword>
<dbReference type="PANTHER" id="PTHR43335:SF8">
    <property type="entry name" value="ABC TRANSPORTER, ATP-BINDING PROTEIN"/>
    <property type="match status" value="1"/>
</dbReference>
<dbReference type="InterPro" id="IPR017871">
    <property type="entry name" value="ABC_transporter-like_CS"/>
</dbReference>
<organism evidence="6 7">
    <name type="scientific">Staphylococcus edaphicus</name>
    <dbReference type="NCBI Taxonomy" id="1955013"/>
    <lineage>
        <taxon>Bacteria</taxon>
        <taxon>Bacillati</taxon>
        <taxon>Bacillota</taxon>
        <taxon>Bacilli</taxon>
        <taxon>Bacillales</taxon>
        <taxon>Staphylococcaceae</taxon>
        <taxon>Staphylococcus</taxon>
    </lineage>
</organism>
<sequence length="292" mass="33132">MLEIKNISKSYNKHESPIIHDINLEIKTGEIVGLIGSNGAGKTTLMKLIAKTKKPTEGQIYIDNIEIFSKDNVLNDVGIMIDMVFFPHLSARENVEFYLKVNNLESYNHNIDKVLKLVGLENTKNKKASNFSFGMKQRLSLAICLVSEPKLAIMDEPFVGLDPNGVNTLIKSLKEWAIKKGMTVLISSHQLNELEEICNRFTILKHGTLKEANLGQEKYLKISVKEKILEEDEKQLTLKFKTIQNISEASIYLNSESKEMSDIINYMLPKYSLDSTETIGDNLYDYFNEGDC</sequence>
<dbReference type="Pfam" id="PF00005">
    <property type="entry name" value="ABC_tran"/>
    <property type="match status" value="1"/>
</dbReference>